<evidence type="ECO:0000256" key="1">
    <source>
        <dbReference type="PROSITE-ProRule" id="PRU00047"/>
    </source>
</evidence>
<organism evidence="4 5">
    <name type="scientific">Gossypium barbadense</name>
    <name type="common">Sea Island cotton</name>
    <name type="synonym">Hibiscus barbadensis</name>
    <dbReference type="NCBI Taxonomy" id="3634"/>
    <lineage>
        <taxon>Eukaryota</taxon>
        <taxon>Viridiplantae</taxon>
        <taxon>Streptophyta</taxon>
        <taxon>Embryophyta</taxon>
        <taxon>Tracheophyta</taxon>
        <taxon>Spermatophyta</taxon>
        <taxon>Magnoliopsida</taxon>
        <taxon>eudicotyledons</taxon>
        <taxon>Gunneridae</taxon>
        <taxon>Pentapetalae</taxon>
        <taxon>rosids</taxon>
        <taxon>malvids</taxon>
        <taxon>Malvales</taxon>
        <taxon>Malvaceae</taxon>
        <taxon>Malvoideae</taxon>
        <taxon>Gossypium</taxon>
    </lineage>
</organism>
<dbReference type="Proteomes" id="UP000239757">
    <property type="component" value="Unassembled WGS sequence"/>
</dbReference>
<feature type="region of interest" description="Disordered" evidence="2">
    <location>
        <begin position="143"/>
        <end position="178"/>
    </location>
</feature>
<dbReference type="PROSITE" id="PS50158">
    <property type="entry name" value="ZF_CCHC"/>
    <property type="match status" value="1"/>
</dbReference>
<feature type="region of interest" description="Disordered" evidence="2">
    <location>
        <begin position="319"/>
        <end position="342"/>
    </location>
</feature>
<feature type="region of interest" description="Disordered" evidence="2">
    <location>
        <begin position="103"/>
        <end position="123"/>
    </location>
</feature>
<feature type="domain" description="CCHC-type" evidence="3">
    <location>
        <begin position="350"/>
        <end position="364"/>
    </location>
</feature>
<gene>
    <name evidence="4" type="ORF">GOBAR_AA29978</name>
</gene>
<evidence type="ECO:0000313" key="4">
    <source>
        <dbReference type="EMBL" id="PPR90705.1"/>
    </source>
</evidence>
<reference evidence="4 5" key="1">
    <citation type="submission" date="2015-01" db="EMBL/GenBank/DDBJ databases">
        <title>Genome of allotetraploid Gossypium barbadense reveals genomic plasticity and fiber elongation in cotton evolution.</title>
        <authorList>
            <person name="Chen X."/>
            <person name="Liu X."/>
            <person name="Zhao B."/>
            <person name="Zheng H."/>
            <person name="Hu Y."/>
            <person name="Lu G."/>
            <person name="Yang C."/>
            <person name="Chen J."/>
            <person name="Shan C."/>
            <person name="Zhang L."/>
            <person name="Zhou Y."/>
            <person name="Wang L."/>
            <person name="Guo W."/>
            <person name="Bai Y."/>
            <person name="Ruan J."/>
            <person name="Shangguan X."/>
            <person name="Mao Y."/>
            <person name="Jiang J."/>
            <person name="Zhu Y."/>
            <person name="Lei J."/>
            <person name="Kang H."/>
            <person name="Chen S."/>
            <person name="He X."/>
            <person name="Wang R."/>
            <person name="Wang Y."/>
            <person name="Chen J."/>
            <person name="Wang L."/>
            <person name="Yu S."/>
            <person name="Wang B."/>
            <person name="Wei J."/>
            <person name="Song S."/>
            <person name="Lu X."/>
            <person name="Gao Z."/>
            <person name="Gu W."/>
            <person name="Deng X."/>
            <person name="Ma D."/>
            <person name="Wang S."/>
            <person name="Liang W."/>
            <person name="Fang L."/>
            <person name="Cai C."/>
            <person name="Zhu X."/>
            <person name="Zhou B."/>
            <person name="Zhang Y."/>
            <person name="Chen Z."/>
            <person name="Xu S."/>
            <person name="Zhu R."/>
            <person name="Wang S."/>
            <person name="Zhang T."/>
            <person name="Zhao G."/>
        </authorList>
    </citation>
    <scope>NUCLEOTIDE SEQUENCE [LARGE SCALE GENOMIC DNA]</scope>
    <source>
        <strain evidence="5">cv. Xinhai21</strain>
        <tissue evidence="4">Leaf</tissue>
    </source>
</reference>
<feature type="compositionally biased region" description="Gly residues" evidence="2">
    <location>
        <begin position="103"/>
        <end position="112"/>
    </location>
</feature>
<name>A0A2P5WI02_GOSBA</name>
<sequence length="409" mass="45886">MFVEKEYYINLHVGSKFVHDPHVRYLGGEMVRLKEDLDTISYFELCKIVKEGSTIDMINYWVKHKEIGLYVGHEIDTTIFIDDESMLAVTCLQFGGDGNECGEGGEVAGSKGGEAVEGQSVGKRGEVGKGLGVEVDDVAISKCGESDGGGEKGVREVDGKTGRKEVDSEGLNDSVGRKEDGNAAEYFDYESILGSEDDDSTDGLKITINDILPRVEHRNCVRHVLPNWSSRKKAKIFEFAFWKVVKSTTEREWEQSKEDLYKFDEGVHLEQDPNDYLHRYYHKDTYLNAYEYALLPINGSPEWTKSGIELVLPPVEKTIPSRPKKNRSKAKNELKKVKPGQHNRAGLIMRCRKCGGEGHNKRSCIQPNTTGTQSSTSTRTRSPKNNNVTLSIQPNTTGSQVLIWYEYTN</sequence>
<feature type="compositionally biased region" description="Basic and acidic residues" evidence="2">
    <location>
        <begin position="149"/>
        <end position="167"/>
    </location>
</feature>
<feature type="region of interest" description="Disordered" evidence="2">
    <location>
        <begin position="357"/>
        <end position="393"/>
    </location>
</feature>
<keyword evidence="1" id="KW-0479">Metal-binding</keyword>
<dbReference type="InterPro" id="IPR001878">
    <property type="entry name" value="Znf_CCHC"/>
</dbReference>
<feature type="compositionally biased region" description="Polar residues" evidence="2">
    <location>
        <begin position="383"/>
        <end position="393"/>
    </location>
</feature>
<evidence type="ECO:0000259" key="3">
    <source>
        <dbReference type="PROSITE" id="PS50158"/>
    </source>
</evidence>
<dbReference type="AlphaFoldDB" id="A0A2P5WI02"/>
<feature type="compositionally biased region" description="Low complexity" evidence="2">
    <location>
        <begin position="369"/>
        <end position="380"/>
    </location>
</feature>
<dbReference type="OrthoDB" id="1425131at2759"/>
<proteinExistence type="predicted"/>
<evidence type="ECO:0000256" key="2">
    <source>
        <dbReference type="SAM" id="MobiDB-lite"/>
    </source>
</evidence>
<dbReference type="EMBL" id="KZ667531">
    <property type="protein sequence ID" value="PPR90705.1"/>
    <property type="molecule type" value="Genomic_DNA"/>
</dbReference>
<protein>
    <recommendedName>
        <fullName evidence="3">CCHC-type domain-containing protein</fullName>
    </recommendedName>
</protein>
<accession>A0A2P5WI02</accession>
<evidence type="ECO:0000313" key="5">
    <source>
        <dbReference type="Proteomes" id="UP000239757"/>
    </source>
</evidence>
<keyword evidence="1" id="KW-0863">Zinc-finger</keyword>
<dbReference type="GO" id="GO:0003676">
    <property type="term" value="F:nucleic acid binding"/>
    <property type="evidence" value="ECO:0007669"/>
    <property type="project" value="InterPro"/>
</dbReference>
<dbReference type="GO" id="GO:0008270">
    <property type="term" value="F:zinc ion binding"/>
    <property type="evidence" value="ECO:0007669"/>
    <property type="project" value="UniProtKB-KW"/>
</dbReference>
<keyword evidence="1" id="KW-0862">Zinc</keyword>